<evidence type="ECO:0000313" key="3">
    <source>
        <dbReference type="Proteomes" id="UP000075902"/>
    </source>
</evidence>
<dbReference type="AlphaFoldDB" id="A0A182UDM3"/>
<reference evidence="3" key="1">
    <citation type="submission" date="2014-01" db="EMBL/GenBank/DDBJ databases">
        <title>The Genome Sequence of Anopheles melas CM1001059_A (V2).</title>
        <authorList>
            <consortium name="The Broad Institute Genomics Platform"/>
            <person name="Neafsey D.E."/>
            <person name="Besansky N."/>
            <person name="Howell P."/>
            <person name="Walton C."/>
            <person name="Young S.K."/>
            <person name="Zeng Q."/>
            <person name="Gargeya S."/>
            <person name="Fitzgerald M."/>
            <person name="Haas B."/>
            <person name="Abouelleil A."/>
            <person name="Allen A.W."/>
            <person name="Alvarado L."/>
            <person name="Arachchi H.M."/>
            <person name="Berlin A.M."/>
            <person name="Chapman S.B."/>
            <person name="Gainer-Dewar J."/>
            <person name="Goldberg J."/>
            <person name="Griggs A."/>
            <person name="Gujja S."/>
            <person name="Hansen M."/>
            <person name="Howarth C."/>
            <person name="Imamovic A."/>
            <person name="Ireland A."/>
            <person name="Larimer J."/>
            <person name="McCowan C."/>
            <person name="Murphy C."/>
            <person name="Pearson M."/>
            <person name="Poon T.W."/>
            <person name="Priest M."/>
            <person name="Roberts A."/>
            <person name="Saif S."/>
            <person name="Shea T."/>
            <person name="Sisk P."/>
            <person name="Sykes S."/>
            <person name="Wortman J."/>
            <person name="Nusbaum C."/>
            <person name="Birren B."/>
        </authorList>
    </citation>
    <scope>NUCLEOTIDE SEQUENCE [LARGE SCALE GENOMIC DNA]</scope>
    <source>
        <strain evidence="3">CM1001059</strain>
    </source>
</reference>
<name>A0A182UDM3_9DIPT</name>
<keyword evidence="1" id="KW-0472">Membrane</keyword>
<sequence length="134" mass="15213">MRRNWLLRCSILINVAVVLYIASHLLIGSGNFALGPSYIISDEVLKQQQQPAAAAEQYKQYLPPAQQRLLEAEQQLYEVQQQQQQQQQAQQSVQQGHSTLVLKIQENGSTLRACKWRSQMAKMTNGVDDAAYVR</sequence>
<evidence type="ECO:0000256" key="1">
    <source>
        <dbReference type="SAM" id="Phobius"/>
    </source>
</evidence>
<dbReference type="VEuPathDB" id="VectorBase:AMEC018504"/>
<dbReference type="EnsemblMetazoa" id="AMEC018504-RA">
    <property type="protein sequence ID" value="AMEC018504-PA"/>
    <property type="gene ID" value="AMEC018504"/>
</dbReference>
<feature type="transmembrane region" description="Helical" evidence="1">
    <location>
        <begin position="12"/>
        <end position="34"/>
    </location>
</feature>
<reference evidence="2" key="2">
    <citation type="submission" date="2020-05" db="UniProtKB">
        <authorList>
            <consortium name="EnsemblMetazoa"/>
        </authorList>
    </citation>
    <scope>IDENTIFICATION</scope>
    <source>
        <strain evidence="2">CM1001059</strain>
    </source>
</reference>
<dbReference type="Proteomes" id="UP000075902">
    <property type="component" value="Unassembled WGS sequence"/>
</dbReference>
<keyword evidence="3" id="KW-1185">Reference proteome</keyword>
<evidence type="ECO:0000313" key="2">
    <source>
        <dbReference type="EnsemblMetazoa" id="AMEC018504-PA"/>
    </source>
</evidence>
<keyword evidence="1" id="KW-0812">Transmembrane</keyword>
<organism evidence="2 3">
    <name type="scientific">Anopheles melas</name>
    <dbReference type="NCBI Taxonomy" id="34690"/>
    <lineage>
        <taxon>Eukaryota</taxon>
        <taxon>Metazoa</taxon>
        <taxon>Ecdysozoa</taxon>
        <taxon>Arthropoda</taxon>
        <taxon>Hexapoda</taxon>
        <taxon>Insecta</taxon>
        <taxon>Pterygota</taxon>
        <taxon>Neoptera</taxon>
        <taxon>Endopterygota</taxon>
        <taxon>Diptera</taxon>
        <taxon>Nematocera</taxon>
        <taxon>Culicoidea</taxon>
        <taxon>Culicidae</taxon>
        <taxon>Anophelinae</taxon>
        <taxon>Anopheles</taxon>
    </lineage>
</organism>
<accession>A0A182UDM3</accession>
<protein>
    <submittedName>
        <fullName evidence="2">Uncharacterized protein</fullName>
    </submittedName>
</protein>
<proteinExistence type="predicted"/>
<keyword evidence="1" id="KW-1133">Transmembrane helix</keyword>